<feature type="transmembrane region" description="Helical" evidence="2">
    <location>
        <begin position="158"/>
        <end position="178"/>
    </location>
</feature>
<feature type="compositionally biased region" description="Polar residues" evidence="1">
    <location>
        <begin position="204"/>
        <end position="215"/>
    </location>
</feature>
<dbReference type="OMA" id="WCCGAEC"/>
<feature type="region of interest" description="Disordered" evidence="1">
    <location>
        <begin position="188"/>
        <end position="215"/>
    </location>
</feature>
<evidence type="ECO:0000313" key="4">
    <source>
        <dbReference type="Proteomes" id="UP000277928"/>
    </source>
</evidence>
<dbReference type="PANTHER" id="PTHR47520">
    <property type="entry name" value="CX DOMAIN-CONTAINING PROTEIN-RELATED"/>
    <property type="match status" value="1"/>
</dbReference>
<evidence type="ECO:0000256" key="1">
    <source>
        <dbReference type="SAM" id="MobiDB-lite"/>
    </source>
</evidence>
<evidence type="ECO:0000256" key="2">
    <source>
        <dbReference type="SAM" id="Phobius"/>
    </source>
</evidence>
<dbReference type="OrthoDB" id="5773322at2759"/>
<keyword evidence="4" id="KW-1185">Reference proteome</keyword>
<dbReference type="Proteomes" id="UP000277928">
    <property type="component" value="Unassembled WGS sequence"/>
</dbReference>
<reference evidence="3 4" key="1">
    <citation type="submission" date="2018-08" db="EMBL/GenBank/DDBJ databases">
        <authorList>
            <person name="Laetsch R D."/>
            <person name="Stevens L."/>
            <person name="Kumar S."/>
            <person name="Blaxter L. M."/>
        </authorList>
    </citation>
    <scope>NUCLEOTIDE SEQUENCE [LARGE SCALE GENOMIC DNA]</scope>
</reference>
<dbReference type="AlphaFoldDB" id="A0A3P6SXN1"/>
<keyword evidence="2" id="KW-0472">Membrane</keyword>
<evidence type="ECO:0008006" key="5">
    <source>
        <dbReference type="Google" id="ProtNLM"/>
    </source>
</evidence>
<organism evidence="3 4">
    <name type="scientific">Litomosoides sigmodontis</name>
    <name type="common">Filarial nematode worm</name>
    <dbReference type="NCBI Taxonomy" id="42156"/>
    <lineage>
        <taxon>Eukaryota</taxon>
        <taxon>Metazoa</taxon>
        <taxon>Ecdysozoa</taxon>
        <taxon>Nematoda</taxon>
        <taxon>Chromadorea</taxon>
        <taxon>Rhabditida</taxon>
        <taxon>Spirurina</taxon>
        <taxon>Spiruromorpha</taxon>
        <taxon>Filarioidea</taxon>
        <taxon>Onchocercidae</taxon>
        <taxon>Litomosoides</taxon>
    </lineage>
</organism>
<feature type="compositionally biased region" description="Low complexity" evidence="1">
    <location>
        <begin position="189"/>
        <end position="203"/>
    </location>
</feature>
<name>A0A3P6SXN1_LITSI</name>
<keyword evidence="2" id="KW-1133">Transmembrane helix</keyword>
<accession>A0A3P6SXN1</accession>
<sequence length="215" mass="24463">MNSDHTFLTILLSTIELIKGDGRNPLKFFSTFGNATYYYQSGFSNQSSFLKLRDHLQSNNVVRNDSQGVVIFNVGNLNYQLHTYENIVEQPKVGKSCHLKVFEIKELRNIFIGSSGMPVNHIYWTCPPYAWCCGAECCEPFYKQNVFRDPWPILGPDFFKLVVAVIVFAGLLVIPELYRRWGKRKIDNTQQSTPKSPTGTSGSNTENSEKSQFIA</sequence>
<gene>
    <name evidence="3" type="ORF">NLS_LOCUS2631</name>
</gene>
<keyword evidence="2" id="KW-0812">Transmembrane</keyword>
<proteinExistence type="predicted"/>
<evidence type="ECO:0000313" key="3">
    <source>
        <dbReference type="EMBL" id="VDK74803.1"/>
    </source>
</evidence>
<dbReference type="EMBL" id="UYRX01000124">
    <property type="protein sequence ID" value="VDK74803.1"/>
    <property type="molecule type" value="Genomic_DNA"/>
</dbReference>
<protein>
    <recommendedName>
        <fullName evidence="5">CX domain-containing protein</fullName>
    </recommendedName>
</protein>